<evidence type="ECO:0000256" key="1">
    <source>
        <dbReference type="SAM" id="MobiDB-lite"/>
    </source>
</evidence>
<dbReference type="AlphaFoldDB" id="A0A167R613"/>
<reference evidence="2" key="1">
    <citation type="journal article" date="2014" name="Genome Announc.">
        <title>Complete sequencing and chromosome-scale genome assembly of the industrial progenitor strain P2niaD18 from the penicillin producer Penicillium chrysogenum.</title>
        <authorList>
            <person name="Specht T."/>
            <person name="Dahlmann T.A."/>
            <person name="Zadra I."/>
            <person name="Kurnsteiner H."/>
            <person name="Kuck U."/>
        </authorList>
    </citation>
    <scope>NUCLEOTIDE SEQUENCE [LARGE SCALE GENOMIC DNA]</scope>
    <source>
        <strain evidence="2">P2niaD18</strain>
    </source>
</reference>
<dbReference type="Proteomes" id="UP000076449">
    <property type="component" value="Chromosome III"/>
</dbReference>
<gene>
    <name evidence="2" type="ORF">EN45_097900</name>
</gene>
<protein>
    <submittedName>
        <fullName evidence="2">Uncharacterized protein</fullName>
    </submittedName>
</protein>
<proteinExistence type="predicted"/>
<name>A0A167R613_PENCH</name>
<dbReference type="EMBL" id="CM002800">
    <property type="protein sequence ID" value="KZN85601.1"/>
    <property type="molecule type" value="Genomic_DNA"/>
</dbReference>
<feature type="region of interest" description="Disordered" evidence="1">
    <location>
        <begin position="45"/>
        <end position="82"/>
    </location>
</feature>
<sequence>MAITNSIYLEAHVGSVDGISVIWGPNSADNLSSNAEDYNMRRSVLEDSTDNMGGSAPTRKLQDDGPLRSQPRSEYNLKYLEH</sequence>
<organism evidence="2">
    <name type="scientific">Penicillium chrysogenum</name>
    <name type="common">Penicillium notatum</name>
    <dbReference type="NCBI Taxonomy" id="5076"/>
    <lineage>
        <taxon>Eukaryota</taxon>
        <taxon>Fungi</taxon>
        <taxon>Dikarya</taxon>
        <taxon>Ascomycota</taxon>
        <taxon>Pezizomycotina</taxon>
        <taxon>Eurotiomycetes</taxon>
        <taxon>Eurotiomycetidae</taxon>
        <taxon>Eurotiales</taxon>
        <taxon>Aspergillaceae</taxon>
        <taxon>Penicillium</taxon>
        <taxon>Penicillium chrysogenum species complex</taxon>
    </lineage>
</organism>
<evidence type="ECO:0000313" key="2">
    <source>
        <dbReference type="EMBL" id="KZN85601.1"/>
    </source>
</evidence>
<accession>A0A167R613</accession>